<proteinExistence type="predicted"/>
<protein>
    <submittedName>
        <fullName evidence="3">Uncharacterized protein</fullName>
    </submittedName>
</protein>
<evidence type="ECO:0000256" key="1">
    <source>
        <dbReference type="SAM" id="MobiDB-lite"/>
    </source>
</evidence>
<reference evidence="3 4" key="1">
    <citation type="journal article" date="2016" name="Nat. Commun.">
        <title>Thousands of microbial genomes shed light on interconnected biogeochemical processes in an aquifer system.</title>
        <authorList>
            <person name="Anantharaman K."/>
            <person name="Brown C.T."/>
            <person name="Hug L.A."/>
            <person name="Sharon I."/>
            <person name="Castelle C.J."/>
            <person name="Probst A.J."/>
            <person name="Thomas B.C."/>
            <person name="Singh A."/>
            <person name="Wilkins M.J."/>
            <person name="Karaoz U."/>
            <person name="Brodie E.L."/>
            <person name="Williams K.H."/>
            <person name="Hubbard S.S."/>
            <person name="Banfield J.F."/>
        </authorList>
    </citation>
    <scope>NUCLEOTIDE SEQUENCE [LARGE SCALE GENOMIC DNA]</scope>
</reference>
<organism evidence="3 4">
    <name type="scientific">Candidatus Woesebacteria bacterium RIFCSPHIGHO2_01_FULL_44_21</name>
    <dbReference type="NCBI Taxonomy" id="1802503"/>
    <lineage>
        <taxon>Bacteria</taxon>
        <taxon>Candidatus Woeseibacteriota</taxon>
    </lineage>
</organism>
<feature type="transmembrane region" description="Helical" evidence="2">
    <location>
        <begin position="127"/>
        <end position="148"/>
    </location>
</feature>
<keyword evidence="2" id="KW-0472">Membrane</keyword>
<dbReference type="EMBL" id="MGGP01000030">
    <property type="protein sequence ID" value="OGM31100.1"/>
    <property type="molecule type" value="Genomic_DNA"/>
</dbReference>
<keyword evidence="2" id="KW-0812">Transmembrane</keyword>
<feature type="transmembrane region" description="Helical" evidence="2">
    <location>
        <begin position="7"/>
        <end position="29"/>
    </location>
</feature>
<dbReference type="AlphaFoldDB" id="A0A1F7YV63"/>
<comment type="caution">
    <text evidence="3">The sequence shown here is derived from an EMBL/GenBank/DDBJ whole genome shotgun (WGS) entry which is preliminary data.</text>
</comment>
<accession>A0A1F7YV63</accession>
<name>A0A1F7YV63_9BACT</name>
<feature type="compositionally biased region" description="Low complexity" evidence="1">
    <location>
        <begin position="69"/>
        <end position="107"/>
    </location>
</feature>
<evidence type="ECO:0000313" key="3">
    <source>
        <dbReference type="EMBL" id="OGM31100.1"/>
    </source>
</evidence>
<gene>
    <name evidence="3" type="ORF">A2803_05355</name>
</gene>
<evidence type="ECO:0000256" key="2">
    <source>
        <dbReference type="SAM" id="Phobius"/>
    </source>
</evidence>
<dbReference type="Proteomes" id="UP000178870">
    <property type="component" value="Unassembled WGS sequence"/>
</dbReference>
<sequence>MKKNLLTLGYIIVTLILAGVAIFIAVRLYQLRSEPVAPTAPESEPAAEAPPTQSCEVLALNLTQAESLSPTTTATATATATASPTPTSTSTSSPTSQPTSTPTPASSQIAQATATPTIPSDVPVTGISLPAILGLGLGVLLILGALALL</sequence>
<evidence type="ECO:0000313" key="4">
    <source>
        <dbReference type="Proteomes" id="UP000178870"/>
    </source>
</evidence>
<keyword evidence="2" id="KW-1133">Transmembrane helix</keyword>
<feature type="region of interest" description="Disordered" evidence="1">
    <location>
        <begin position="68"/>
        <end position="113"/>
    </location>
</feature>